<dbReference type="Proteomes" id="UP000442109">
    <property type="component" value="Unassembled WGS sequence"/>
</dbReference>
<evidence type="ECO:0000313" key="1">
    <source>
        <dbReference type="EMBL" id="MUG32775.1"/>
    </source>
</evidence>
<dbReference type="RefSeq" id="WP_155587377.1">
    <property type="nucleotide sequence ID" value="NZ_WFKQ01000007.1"/>
</dbReference>
<proteinExistence type="predicted"/>
<name>A0A844M208_9GAMM</name>
<reference evidence="1 2" key="1">
    <citation type="journal article" date="2019" name="PLoS ONE">
        <title>Pup mortality in New Zealand sea lions (Phocarctos hookeri) at Enderby Island, Auckland Islands, 2013-18.</title>
        <authorList>
            <person name="Michael S.A."/>
            <person name="Hayman D.T.S."/>
            <person name="Gray R."/>
            <person name="Zhang J."/>
            <person name="Rogers L."/>
            <person name="Roe W.D."/>
        </authorList>
    </citation>
    <scope>NUCLEOTIDE SEQUENCE [LARGE SCALE GENOMIC DNA]</scope>
    <source>
        <strain evidence="1 2">SM868</strain>
    </source>
</reference>
<dbReference type="AlphaFoldDB" id="A0A844M208"/>
<dbReference type="OrthoDB" id="6646843at2"/>
<comment type="caution">
    <text evidence="1">The sequence shown here is derived from an EMBL/GenBank/DDBJ whole genome shotgun (WGS) entry which is preliminary data.</text>
</comment>
<organism evidence="1 2">
    <name type="scientific">Psychrobacter sanguinis</name>
    <dbReference type="NCBI Taxonomy" id="861445"/>
    <lineage>
        <taxon>Bacteria</taxon>
        <taxon>Pseudomonadati</taxon>
        <taxon>Pseudomonadota</taxon>
        <taxon>Gammaproteobacteria</taxon>
        <taxon>Moraxellales</taxon>
        <taxon>Moraxellaceae</taxon>
        <taxon>Psychrobacter</taxon>
    </lineage>
</organism>
<accession>A0A844M208</accession>
<evidence type="ECO:0000313" key="2">
    <source>
        <dbReference type="Proteomes" id="UP000442109"/>
    </source>
</evidence>
<protein>
    <submittedName>
        <fullName evidence="1">Uncharacterized protein</fullName>
    </submittedName>
</protein>
<keyword evidence="2" id="KW-1185">Reference proteome</keyword>
<gene>
    <name evidence="1" type="ORF">GB996_08185</name>
</gene>
<dbReference type="EMBL" id="WFKQ01000007">
    <property type="protein sequence ID" value="MUG32775.1"/>
    <property type="molecule type" value="Genomic_DNA"/>
</dbReference>
<sequence>MNTDFPAPNLQASHLSLTDAPRLTADPNTLILNDLLTNDTPWQIHNCKIIDKSISQDEKLPFLYHYDALSDDIKSAHPLTAELLKQFQTPMFAADAAKLIGISEDLVKTPWQVKVTGTLVMFCDRLQIALRLKFTNTAKDRDPIYTQNKAEALQASMQDWHFYGDVFVLNKSTQPLVVTAEDEWMALERLEGYQALPAQYALTILALLEDQKPQLTQLQEAIELRLV</sequence>